<gene>
    <name evidence="12" type="ORF">F4695_004296</name>
</gene>
<dbReference type="PANTHER" id="PTHR11601">
    <property type="entry name" value="CYSTEINE DESULFURYLASE FAMILY MEMBER"/>
    <property type="match status" value="1"/>
</dbReference>
<evidence type="ECO:0000259" key="11">
    <source>
        <dbReference type="Pfam" id="PF00266"/>
    </source>
</evidence>
<proteinExistence type="inferred from homology"/>
<evidence type="ECO:0000256" key="8">
    <source>
        <dbReference type="ARBA" id="ARBA00023004"/>
    </source>
</evidence>
<dbReference type="PIRSF" id="PIRSF005572">
    <property type="entry name" value="NifS"/>
    <property type="match status" value="1"/>
</dbReference>
<dbReference type="GO" id="GO:0051536">
    <property type="term" value="F:iron-sulfur cluster binding"/>
    <property type="evidence" value="ECO:0007669"/>
    <property type="project" value="UniProtKB-KW"/>
</dbReference>
<dbReference type="Pfam" id="PF00266">
    <property type="entry name" value="Aminotran_5"/>
    <property type="match status" value="2"/>
</dbReference>
<dbReference type="Gene3D" id="3.40.640.10">
    <property type="entry name" value="Type I PLP-dependent aspartate aminotransferase-like (Major domain)"/>
    <property type="match status" value="1"/>
</dbReference>
<comment type="function">
    <text evidence="2">Catalyzes the removal of elemental sulfur atoms from cysteine to produce alanine. Seems to participate in the biosynthesis of the nitrogenase metalloclusters by providing the inorganic sulfur required for the Fe-S core formation.</text>
</comment>
<reference evidence="12 13" key="1">
    <citation type="submission" date="2020-08" db="EMBL/GenBank/DDBJ databases">
        <title>The Agave Microbiome: Exploring the role of microbial communities in plant adaptations to desert environments.</title>
        <authorList>
            <person name="Partida-Martinez L.P."/>
        </authorList>
    </citation>
    <scope>NUCLEOTIDE SEQUENCE [LARGE SCALE GENOMIC DNA]</scope>
    <source>
        <strain evidence="12 13">AS3.12</strain>
    </source>
</reference>
<dbReference type="InterPro" id="IPR015421">
    <property type="entry name" value="PyrdxlP-dep_Trfase_major"/>
</dbReference>
<keyword evidence="8" id="KW-0408">Iron</keyword>
<comment type="catalytic activity">
    <reaction evidence="10">
        <text>(sulfur carrier)-H + L-cysteine = (sulfur carrier)-SH + L-alanine</text>
        <dbReference type="Rhea" id="RHEA:43892"/>
        <dbReference type="Rhea" id="RHEA-COMP:14737"/>
        <dbReference type="Rhea" id="RHEA-COMP:14739"/>
        <dbReference type="ChEBI" id="CHEBI:29917"/>
        <dbReference type="ChEBI" id="CHEBI:35235"/>
        <dbReference type="ChEBI" id="CHEBI:57972"/>
        <dbReference type="ChEBI" id="CHEBI:64428"/>
        <dbReference type="EC" id="2.8.1.7"/>
    </reaction>
</comment>
<feature type="domain" description="Aminotransferase class V" evidence="11">
    <location>
        <begin position="246"/>
        <end position="375"/>
    </location>
</feature>
<dbReference type="AlphaFoldDB" id="A0A7X0MTN7"/>
<dbReference type="InterPro" id="IPR016454">
    <property type="entry name" value="Cysteine_dSase"/>
</dbReference>
<keyword evidence="7" id="KW-0663">Pyridoxal phosphate</keyword>
<organism evidence="12 13">
    <name type="scientific">Rhizobium soli</name>
    <dbReference type="NCBI Taxonomy" id="424798"/>
    <lineage>
        <taxon>Bacteria</taxon>
        <taxon>Pseudomonadati</taxon>
        <taxon>Pseudomonadota</taxon>
        <taxon>Alphaproteobacteria</taxon>
        <taxon>Hyphomicrobiales</taxon>
        <taxon>Rhizobiaceae</taxon>
        <taxon>Rhizobium/Agrobacterium group</taxon>
        <taxon>Rhizobium</taxon>
    </lineage>
</organism>
<dbReference type="Gene3D" id="3.90.1150.10">
    <property type="entry name" value="Aspartate Aminotransferase, domain 1"/>
    <property type="match status" value="1"/>
</dbReference>
<evidence type="ECO:0000313" key="12">
    <source>
        <dbReference type="EMBL" id="MBB6510904.1"/>
    </source>
</evidence>
<evidence type="ECO:0000256" key="4">
    <source>
        <dbReference type="ARBA" id="ARBA00013558"/>
    </source>
</evidence>
<dbReference type="GO" id="GO:0046872">
    <property type="term" value="F:metal ion binding"/>
    <property type="evidence" value="ECO:0007669"/>
    <property type="project" value="UniProtKB-KW"/>
</dbReference>
<keyword evidence="6" id="KW-0479">Metal-binding</keyword>
<evidence type="ECO:0000256" key="10">
    <source>
        <dbReference type="ARBA" id="ARBA00050776"/>
    </source>
</evidence>
<dbReference type="GO" id="GO:0031071">
    <property type="term" value="F:cysteine desulfurase activity"/>
    <property type="evidence" value="ECO:0007669"/>
    <property type="project" value="UniProtKB-EC"/>
</dbReference>
<keyword evidence="9" id="KW-0411">Iron-sulfur</keyword>
<evidence type="ECO:0000256" key="5">
    <source>
        <dbReference type="ARBA" id="ARBA00022679"/>
    </source>
</evidence>
<keyword evidence="13" id="KW-1185">Reference proteome</keyword>
<evidence type="ECO:0000256" key="3">
    <source>
        <dbReference type="ARBA" id="ARBA00006490"/>
    </source>
</evidence>
<accession>A0A7X0MTN7</accession>
<dbReference type="PANTHER" id="PTHR11601:SF34">
    <property type="entry name" value="CYSTEINE DESULFURASE"/>
    <property type="match status" value="1"/>
</dbReference>
<protein>
    <recommendedName>
        <fullName evidence="4">Cysteine desulfurase</fullName>
    </recommendedName>
</protein>
<sequence length="397" mass="42371">MNEHISLNLHATAPLQAALYLDHHATTPVDPRVADVAIRMMVEEFGNANGVENTHGERAASAVAQAKDRLAQLLGAEPRDVYFTSGSTEAIQLAISHSIGIHRDQLRIAISRVEHKAVIDTALHAERLGMAAISWIDVDDKAQIDLSSLRSVLDGGIDLVCVMAANNEVGTIYPIAEIVRKASEYGADVLIDATQAIGRMPLDLEELGAAYVILSGHKVYGPKGVGALISPVFEYASIFGLQGAHHPTPNVSGIVAFGFACELMAREGEAESHRLAQLRDQLQERLKSLVPGLIVNGPQTERLPHNLHVSAPGAPNDVVLSRLRGKVSISTGSACNTGAQEPSHVLRAMRLPDPYIDSCLRIGLGRTTTAADVERAAVEIAEAINDVRSSFSGVLDV</sequence>
<dbReference type="EMBL" id="JACHBU010000012">
    <property type="protein sequence ID" value="MBB6510904.1"/>
    <property type="molecule type" value="Genomic_DNA"/>
</dbReference>
<evidence type="ECO:0000313" key="13">
    <source>
        <dbReference type="Proteomes" id="UP000585437"/>
    </source>
</evidence>
<comment type="caution">
    <text evidence="12">The sequence shown here is derived from an EMBL/GenBank/DDBJ whole genome shotgun (WGS) entry which is preliminary data.</text>
</comment>
<evidence type="ECO:0000256" key="6">
    <source>
        <dbReference type="ARBA" id="ARBA00022723"/>
    </source>
</evidence>
<dbReference type="Proteomes" id="UP000585437">
    <property type="component" value="Unassembled WGS sequence"/>
</dbReference>
<evidence type="ECO:0000256" key="9">
    <source>
        <dbReference type="ARBA" id="ARBA00023014"/>
    </source>
</evidence>
<dbReference type="SUPFAM" id="SSF53383">
    <property type="entry name" value="PLP-dependent transferases"/>
    <property type="match status" value="1"/>
</dbReference>
<evidence type="ECO:0000256" key="1">
    <source>
        <dbReference type="ARBA" id="ARBA00001933"/>
    </source>
</evidence>
<keyword evidence="5 12" id="KW-0808">Transferase</keyword>
<evidence type="ECO:0000256" key="7">
    <source>
        <dbReference type="ARBA" id="ARBA00022898"/>
    </source>
</evidence>
<dbReference type="InterPro" id="IPR015422">
    <property type="entry name" value="PyrdxlP-dep_Trfase_small"/>
</dbReference>
<dbReference type="InterPro" id="IPR000192">
    <property type="entry name" value="Aminotrans_V_dom"/>
</dbReference>
<comment type="similarity">
    <text evidence="3">Belongs to the class-V pyridoxal-phosphate-dependent aminotransferase family. NifS/IscS subfamily.</text>
</comment>
<dbReference type="InterPro" id="IPR015424">
    <property type="entry name" value="PyrdxlP-dep_Trfase"/>
</dbReference>
<comment type="cofactor">
    <cofactor evidence="1">
        <name>pyridoxal 5'-phosphate</name>
        <dbReference type="ChEBI" id="CHEBI:597326"/>
    </cofactor>
</comment>
<name>A0A7X0MTN7_9HYPH</name>
<dbReference type="RefSeq" id="WP_184655950.1">
    <property type="nucleotide sequence ID" value="NZ_JACHBU010000012.1"/>
</dbReference>
<evidence type="ECO:0000256" key="2">
    <source>
        <dbReference type="ARBA" id="ARBA00003120"/>
    </source>
</evidence>
<feature type="domain" description="Aminotransferase class V" evidence="11">
    <location>
        <begin position="20"/>
        <end position="229"/>
    </location>
</feature>